<evidence type="ECO:0000259" key="2">
    <source>
        <dbReference type="PROSITE" id="PS50977"/>
    </source>
</evidence>
<dbReference type="PANTHER" id="PTHR43479">
    <property type="entry name" value="ACREF/ENVCD OPERON REPRESSOR-RELATED"/>
    <property type="match status" value="1"/>
</dbReference>
<dbReference type="Gene3D" id="1.10.10.60">
    <property type="entry name" value="Homeodomain-like"/>
    <property type="match status" value="1"/>
</dbReference>
<dbReference type="AlphaFoldDB" id="A0A645IL45"/>
<evidence type="ECO:0000256" key="1">
    <source>
        <dbReference type="ARBA" id="ARBA00023125"/>
    </source>
</evidence>
<proteinExistence type="predicted"/>
<dbReference type="InterPro" id="IPR036271">
    <property type="entry name" value="Tet_transcr_reg_TetR-rel_C_sf"/>
</dbReference>
<keyword evidence="1" id="KW-0238">DNA-binding</keyword>
<dbReference type="PROSITE" id="PS50977">
    <property type="entry name" value="HTH_TETR_2"/>
    <property type="match status" value="1"/>
</dbReference>
<protein>
    <recommendedName>
        <fullName evidence="2">HTH tetR-type domain-containing protein</fullName>
    </recommendedName>
</protein>
<dbReference type="InterPro" id="IPR001647">
    <property type="entry name" value="HTH_TetR"/>
</dbReference>
<dbReference type="SUPFAM" id="SSF48498">
    <property type="entry name" value="Tetracyclin repressor-like, C-terminal domain"/>
    <property type="match status" value="1"/>
</dbReference>
<sequence length="174" mass="20072">MKFTMSDLVKRLSISKSTLYAHFKSKEALIGAIVDAALASLRQQKHTILNDNTLNVAEKLKAVLIAHPPMDVNMRFMHDLKRQFPEEWNKIQQQRDAKWETIESLIRQGIEDGYFRSMDALDLTILRIVFDATVKELMDQSFFIRNSLSFVDSMHKIADILCRGIMKINSLDEA</sequence>
<dbReference type="InterPro" id="IPR009057">
    <property type="entry name" value="Homeodomain-like_sf"/>
</dbReference>
<feature type="domain" description="HTH tetR-type" evidence="2">
    <location>
        <begin position="1"/>
        <end position="41"/>
    </location>
</feature>
<comment type="caution">
    <text evidence="3">The sequence shown here is derived from an EMBL/GenBank/DDBJ whole genome shotgun (WGS) entry which is preliminary data.</text>
</comment>
<organism evidence="3">
    <name type="scientific">bioreactor metagenome</name>
    <dbReference type="NCBI Taxonomy" id="1076179"/>
    <lineage>
        <taxon>unclassified sequences</taxon>
        <taxon>metagenomes</taxon>
        <taxon>ecological metagenomes</taxon>
    </lineage>
</organism>
<dbReference type="PANTHER" id="PTHR43479:SF11">
    <property type="entry name" value="ACREF_ENVCD OPERON REPRESSOR-RELATED"/>
    <property type="match status" value="1"/>
</dbReference>
<dbReference type="GO" id="GO:0003677">
    <property type="term" value="F:DNA binding"/>
    <property type="evidence" value="ECO:0007669"/>
    <property type="project" value="UniProtKB-KW"/>
</dbReference>
<dbReference type="InterPro" id="IPR050624">
    <property type="entry name" value="HTH-type_Tx_Regulator"/>
</dbReference>
<dbReference type="Gene3D" id="1.10.357.10">
    <property type="entry name" value="Tetracycline Repressor, domain 2"/>
    <property type="match status" value="1"/>
</dbReference>
<evidence type="ECO:0000313" key="3">
    <source>
        <dbReference type="EMBL" id="MPN51189.1"/>
    </source>
</evidence>
<dbReference type="Pfam" id="PF00440">
    <property type="entry name" value="TetR_N"/>
    <property type="match status" value="1"/>
</dbReference>
<reference evidence="3" key="1">
    <citation type="submission" date="2019-08" db="EMBL/GenBank/DDBJ databases">
        <authorList>
            <person name="Kucharzyk K."/>
            <person name="Murdoch R.W."/>
            <person name="Higgins S."/>
            <person name="Loffler F."/>
        </authorList>
    </citation>
    <scope>NUCLEOTIDE SEQUENCE</scope>
</reference>
<accession>A0A645IL45</accession>
<dbReference type="SUPFAM" id="SSF46689">
    <property type="entry name" value="Homeodomain-like"/>
    <property type="match status" value="1"/>
</dbReference>
<dbReference type="EMBL" id="VSSQ01116045">
    <property type="protein sequence ID" value="MPN51189.1"/>
    <property type="molecule type" value="Genomic_DNA"/>
</dbReference>
<gene>
    <name evidence="3" type="ORF">SDC9_198831</name>
</gene>
<name>A0A645IL45_9ZZZZ</name>